<protein>
    <recommendedName>
        <fullName evidence="4">DUF2946 domain-containing protein</fullName>
    </recommendedName>
</protein>
<keyword evidence="3" id="KW-1185">Reference proteome</keyword>
<comment type="caution">
    <text evidence="2">The sequence shown here is derived from an EMBL/GenBank/DDBJ whole genome shotgun (WGS) entry which is preliminary data.</text>
</comment>
<dbReference type="AlphaFoldDB" id="A0AAQ1JRB3"/>
<sequence length="135" mass="14289">MNLTQDNRLSLTLVLYLCTLVSLLTCGFHQGQMSGQHLSGAGVMFCNLGSDSLGVDLEDQKQHQLSDLQSGCPLCSSIGHGSAVAMHGWSLDYLPASPASAPPSGQWARPPPRHIWPSINPRASPSPLDAASRAV</sequence>
<gene>
    <name evidence="2" type="ORF">SAMN05216586_11446</name>
</gene>
<dbReference type="InterPro" id="IPR021333">
    <property type="entry name" value="DUF2946"/>
</dbReference>
<dbReference type="RefSeq" id="WP_088277243.1">
    <property type="nucleotide sequence ID" value="NZ_FNVE01000014.1"/>
</dbReference>
<evidence type="ECO:0000313" key="3">
    <source>
        <dbReference type="Proteomes" id="UP000243518"/>
    </source>
</evidence>
<dbReference type="EMBL" id="FNVE01000014">
    <property type="protein sequence ID" value="SEG66846.1"/>
    <property type="molecule type" value="Genomic_DNA"/>
</dbReference>
<accession>A0AAQ1JRB3</accession>
<evidence type="ECO:0000256" key="1">
    <source>
        <dbReference type="SAM" id="MobiDB-lite"/>
    </source>
</evidence>
<evidence type="ECO:0008006" key="4">
    <source>
        <dbReference type="Google" id="ProtNLM"/>
    </source>
</evidence>
<dbReference type="Pfam" id="PF11162">
    <property type="entry name" value="DUF2946"/>
    <property type="match status" value="1"/>
</dbReference>
<evidence type="ECO:0000313" key="2">
    <source>
        <dbReference type="EMBL" id="SEG66846.1"/>
    </source>
</evidence>
<name>A0AAQ1JRB3_9GAMM</name>
<organism evidence="2 3">
    <name type="scientific">Halopseudomonas aestusnigri</name>
    <dbReference type="NCBI Taxonomy" id="857252"/>
    <lineage>
        <taxon>Bacteria</taxon>
        <taxon>Pseudomonadati</taxon>
        <taxon>Pseudomonadota</taxon>
        <taxon>Gammaproteobacteria</taxon>
        <taxon>Pseudomonadales</taxon>
        <taxon>Pseudomonadaceae</taxon>
        <taxon>Halopseudomonas</taxon>
    </lineage>
</organism>
<dbReference type="Proteomes" id="UP000243518">
    <property type="component" value="Unassembled WGS sequence"/>
</dbReference>
<reference evidence="2 3" key="1">
    <citation type="submission" date="2016-10" db="EMBL/GenBank/DDBJ databases">
        <authorList>
            <person name="Varghese N."/>
            <person name="Submissions S."/>
        </authorList>
    </citation>
    <scope>NUCLEOTIDE SEQUENCE [LARGE SCALE GENOMIC DNA]</scope>
    <source>
        <strain evidence="2 3">CECT 8317</strain>
    </source>
</reference>
<proteinExistence type="predicted"/>
<feature type="region of interest" description="Disordered" evidence="1">
    <location>
        <begin position="98"/>
        <end position="135"/>
    </location>
</feature>